<feature type="domain" description="Tyrosinase copper-binding" evidence="3">
    <location>
        <begin position="218"/>
        <end position="229"/>
    </location>
</feature>
<dbReference type="SUPFAM" id="SSF48056">
    <property type="entry name" value="Di-copper centre-containing domain"/>
    <property type="match status" value="1"/>
</dbReference>
<dbReference type="PANTHER" id="PTHR11474">
    <property type="entry name" value="TYROSINASE FAMILY MEMBER"/>
    <property type="match status" value="1"/>
</dbReference>
<dbReference type="GO" id="GO:0046872">
    <property type="term" value="F:metal ion binding"/>
    <property type="evidence" value="ECO:0007669"/>
    <property type="project" value="UniProtKB-KW"/>
</dbReference>
<dbReference type="PROSITE" id="PS00498">
    <property type="entry name" value="TYROSINASE_2"/>
    <property type="match status" value="1"/>
</dbReference>
<gene>
    <name evidence="4" type="ORF">HK103_002600</name>
</gene>
<name>A0AAD5UD08_9FUNG</name>
<evidence type="ECO:0000256" key="1">
    <source>
        <dbReference type="ARBA" id="ARBA00022723"/>
    </source>
</evidence>
<dbReference type="PRINTS" id="PR00092">
    <property type="entry name" value="TYROSINASE"/>
</dbReference>
<dbReference type="Pfam" id="PF00264">
    <property type="entry name" value="Tyrosinase"/>
    <property type="match status" value="1"/>
</dbReference>
<keyword evidence="5" id="KW-1185">Reference proteome</keyword>
<dbReference type="Gene3D" id="1.10.1280.10">
    <property type="entry name" value="Di-copper center containing domain from catechol oxidase"/>
    <property type="match status" value="1"/>
</dbReference>
<accession>A0AAD5UD08</accession>
<proteinExistence type="predicted"/>
<dbReference type="InterPro" id="IPR008922">
    <property type="entry name" value="Di-copper_centre_dom_sf"/>
</dbReference>
<dbReference type="EMBL" id="JADGKB010000196">
    <property type="protein sequence ID" value="KAJ3251182.1"/>
    <property type="molecule type" value="Genomic_DNA"/>
</dbReference>
<dbReference type="InterPro" id="IPR002227">
    <property type="entry name" value="Tyrosinase_Cu-bd"/>
</dbReference>
<evidence type="ECO:0000259" key="3">
    <source>
        <dbReference type="PROSITE" id="PS00498"/>
    </source>
</evidence>
<dbReference type="GO" id="GO:0016491">
    <property type="term" value="F:oxidoreductase activity"/>
    <property type="evidence" value="ECO:0007669"/>
    <property type="project" value="InterPro"/>
</dbReference>
<evidence type="ECO:0000313" key="5">
    <source>
        <dbReference type="Proteomes" id="UP001210925"/>
    </source>
</evidence>
<dbReference type="PANTHER" id="PTHR11474:SF126">
    <property type="entry name" value="TYROSINASE-LIKE PROTEIN TYR-1-RELATED"/>
    <property type="match status" value="1"/>
</dbReference>
<reference evidence="4" key="1">
    <citation type="submission" date="2020-05" db="EMBL/GenBank/DDBJ databases">
        <title>Phylogenomic resolution of chytrid fungi.</title>
        <authorList>
            <person name="Stajich J.E."/>
            <person name="Amses K."/>
            <person name="Simmons R."/>
            <person name="Seto K."/>
            <person name="Myers J."/>
            <person name="Bonds A."/>
            <person name="Quandt C.A."/>
            <person name="Barry K."/>
            <person name="Liu P."/>
            <person name="Grigoriev I."/>
            <person name="Longcore J.E."/>
            <person name="James T.Y."/>
        </authorList>
    </citation>
    <scope>NUCLEOTIDE SEQUENCE</scope>
    <source>
        <strain evidence="4">PLAUS21</strain>
    </source>
</reference>
<dbReference type="InterPro" id="IPR050316">
    <property type="entry name" value="Tyrosinase/Hemocyanin"/>
</dbReference>
<keyword evidence="1" id="KW-0479">Metal-binding</keyword>
<evidence type="ECO:0000256" key="2">
    <source>
        <dbReference type="ARBA" id="ARBA00023008"/>
    </source>
</evidence>
<dbReference type="Proteomes" id="UP001210925">
    <property type="component" value="Unassembled WGS sequence"/>
</dbReference>
<dbReference type="AlphaFoldDB" id="A0AAD5UD08"/>
<evidence type="ECO:0000313" key="4">
    <source>
        <dbReference type="EMBL" id="KAJ3251182.1"/>
    </source>
</evidence>
<organism evidence="4 5">
    <name type="scientific">Boothiomyces macroporosus</name>
    <dbReference type="NCBI Taxonomy" id="261099"/>
    <lineage>
        <taxon>Eukaryota</taxon>
        <taxon>Fungi</taxon>
        <taxon>Fungi incertae sedis</taxon>
        <taxon>Chytridiomycota</taxon>
        <taxon>Chytridiomycota incertae sedis</taxon>
        <taxon>Chytridiomycetes</taxon>
        <taxon>Rhizophydiales</taxon>
        <taxon>Terramycetaceae</taxon>
        <taxon>Boothiomyces</taxon>
    </lineage>
</organism>
<comment type="caution">
    <text evidence="4">The sequence shown here is derived from an EMBL/GenBank/DDBJ whole genome shotgun (WGS) entry which is preliminary data.</text>
</comment>
<protein>
    <recommendedName>
        <fullName evidence="3">Tyrosinase copper-binding domain-containing protein</fullName>
    </recommendedName>
</protein>
<sequence>MLISLLFVKLVLSACTTFRENVEWREMTLDEQKSFLDAVKCLKSKPSKILNNEFEWDELTYAHAQVASSIHNHPVFLPWHRQFIQIMDRKLIDSCGYSGKFPYWDEQHDSQAPELSPLWELFGGNGESGDHCVVDGRLANMMSSYPSKHCVAREWSGASQGSNQDELMASFYSPAQVALILASPDYDNFRENLENNLHNMVHVGIGGDMYDPTTSPGDPMFFMHHRNVDRLWWVWQQQDPNNRLMQYQSTDSITATMPSFSGLSKNYLISDVMDITNG</sequence>
<feature type="non-terminal residue" evidence="4">
    <location>
        <position position="278"/>
    </location>
</feature>
<keyword evidence="2" id="KW-0186">Copper</keyword>